<name>A0A399EWK2_9DEIN</name>
<organism evidence="1 2">
    <name type="scientific">Calidithermus terrae</name>
    <dbReference type="NCBI Taxonomy" id="1408545"/>
    <lineage>
        <taxon>Bacteria</taxon>
        <taxon>Thermotogati</taxon>
        <taxon>Deinococcota</taxon>
        <taxon>Deinococci</taxon>
        <taxon>Thermales</taxon>
        <taxon>Thermaceae</taxon>
        <taxon>Calidithermus</taxon>
    </lineage>
</organism>
<accession>A0A399EWK2</accession>
<dbReference type="AlphaFoldDB" id="A0A399EWK2"/>
<keyword evidence="2" id="KW-1185">Reference proteome</keyword>
<comment type="caution">
    <text evidence="1">The sequence shown here is derived from an EMBL/GenBank/DDBJ whole genome shotgun (WGS) entry which is preliminary data.</text>
</comment>
<dbReference type="Proteomes" id="UP000265715">
    <property type="component" value="Unassembled WGS sequence"/>
</dbReference>
<proteinExistence type="predicted"/>
<protein>
    <submittedName>
        <fullName evidence="1">Uncharacterized protein</fullName>
    </submittedName>
</protein>
<gene>
    <name evidence="1" type="ORF">Mterra_00885</name>
</gene>
<reference evidence="1 2" key="1">
    <citation type="submission" date="2018-08" db="EMBL/GenBank/DDBJ databases">
        <title>Meiothermus terrae DSM 26712 genome sequencing project.</title>
        <authorList>
            <person name="Da Costa M.S."/>
            <person name="Albuquerque L."/>
            <person name="Raposo P."/>
            <person name="Froufe H.J.C."/>
            <person name="Barroso C.S."/>
            <person name="Egas C."/>
        </authorList>
    </citation>
    <scope>NUCLEOTIDE SEQUENCE [LARGE SCALE GENOMIC DNA]</scope>
    <source>
        <strain evidence="1 2">DSM 26712</strain>
    </source>
</reference>
<evidence type="ECO:0000313" key="1">
    <source>
        <dbReference type="EMBL" id="RIH88934.1"/>
    </source>
</evidence>
<evidence type="ECO:0000313" key="2">
    <source>
        <dbReference type="Proteomes" id="UP000265715"/>
    </source>
</evidence>
<dbReference type="EMBL" id="QXDL01000023">
    <property type="protein sequence ID" value="RIH88934.1"/>
    <property type="molecule type" value="Genomic_DNA"/>
</dbReference>
<sequence>MNEQTMLMLAKERQRNLCAEVCRLRGVPRQGKGFWVGLLGKLPFAWPGARFTLAASACCVEAECCTA</sequence>